<dbReference type="SUPFAM" id="SSF51735">
    <property type="entry name" value="NAD(P)-binding Rossmann-fold domains"/>
    <property type="match status" value="1"/>
</dbReference>
<evidence type="ECO:0000256" key="3">
    <source>
        <dbReference type="ARBA" id="ARBA00022833"/>
    </source>
</evidence>
<evidence type="ECO:0000313" key="9">
    <source>
        <dbReference type="Proteomes" id="UP001501231"/>
    </source>
</evidence>
<gene>
    <name evidence="8" type="ORF">GCM10010191_20490</name>
</gene>
<dbReference type="Pfam" id="PF00107">
    <property type="entry name" value="ADH_zinc_N"/>
    <property type="match status" value="1"/>
</dbReference>
<organism evidence="8 9">
    <name type="scientific">Actinomadura vinacea</name>
    <dbReference type="NCBI Taxonomy" id="115336"/>
    <lineage>
        <taxon>Bacteria</taxon>
        <taxon>Bacillati</taxon>
        <taxon>Actinomycetota</taxon>
        <taxon>Actinomycetes</taxon>
        <taxon>Streptosporangiales</taxon>
        <taxon>Thermomonosporaceae</taxon>
        <taxon>Actinomadura</taxon>
    </lineage>
</organism>
<dbReference type="PROSITE" id="PS00059">
    <property type="entry name" value="ADH_ZINC"/>
    <property type="match status" value="1"/>
</dbReference>
<dbReference type="PANTHER" id="PTHR43401">
    <property type="entry name" value="L-THREONINE 3-DEHYDROGENASE"/>
    <property type="match status" value="1"/>
</dbReference>
<dbReference type="InterPro" id="IPR013149">
    <property type="entry name" value="ADH-like_C"/>
</dbReference>
<comment type="similarity">
    <text evidence="5">Belongs to the zinc-containing alcohol dehydrogenase family.</text>
</comment>
<dbReference type="InterPro" id="IPR002328">
    <property type="entry name" value="ADH_Zn_CS"/>
</dbReference>
<dbReference type="SUPFAM" id="SSF50129">
    <property type="entry name" value="GroES-like"/>
    <property type="match status" value="1"/>
</dbReference>
<comment type="caution">
    <text evidence="8">The sequence shown here is derived from an EMBL/GenBank/DDBJ whole genome shotgun (WGS) entry which is preliminary data.</text>
</comment>
<accession>A0ABP5VVN8</accession>
<dbReference type="Proteomes" id="UP001501231">
    <property type="component" value="Unassembled WGS sequence"/>
</dbReference>
<proteinExistence type="inferred from homology"/>
<protein>
    <submittedName>
        <fullName evidence="8">Zinc-binding dehydrogenase</fullName>
    </submittedName>
</protein>
<dbReference type="InterPro" id="IPR036291">
    <property type="entry name" value="NAD(P)-bd_dom_sf"/>
</dbReference>
<evidence type="ECO:0000313" key="8">
    <source>
        <dbReference type="EMBL" id="GAA2411317.1"/>
    </source>
</evidence>
<keyword evidence="3 5" id="KW-0862">Zinc</keyword>
<dbReference type="InterPro" id="IPR050129">
    <property type="entry name" value="Zn_alcohol_dh"/>
</dbReference>
<keyword evidence="2 5" id="KW-0479">Metal-binding</keyword>
<evidence type="ECO:0000259" key="6">
    <source>
        <dbReference type="Pfam" id="PF00107"/>
    </source>
</evidence>
<comment type="cofactor">
    <cofactor evidence="1 5">
        <name>Zn(2+)</name>
        <dbReference type="ChEBI" id="CHEBI:29105"/>
    </cofactor>
</comment>
<evidence type="ECO:0000256" key="4">
    <source>
        <dbReference type="ARBA" id="ARBA00023002"/>
    </source>
</evidence>
<dbReference type="Gene3D" id="3.40.50.720">
    <property type="entry name" value="NAD(P)-binding Rossmann-like Domain"/>
    <property type="match status" value="1"/>
</dbReference>
<keyword evidence="9" id="KW-1185">Reference proteome</keyword>
<dbReference type="PANTHER" id="PTHR43401:SF2">
    <property type="entry name" value="L-THREONINE 3-DEHYDROGENASE"/>
    <property type="match status" value="1"/>
</dbReference>
<dbReference type="Pfam" id="PF08240">
    <property type="entry name" value="ADH_N"/>
    <property type="match status" value="1"/>
</dbReference>
<evidence type="ECO:0000256" key="1">
    <source>
        <dbReference type="ARBA" id="ARBA00001947"/>
    </source>
</evidence>
<feature type="domain" description="Alcohol dehydrogenase-like N-terminal" evidence="7">
    <location>
        <begin position="37"/>
        <end position="151"/>
    </location>
</feature>
<name>A0ABP5VVN8_9ACTN</name>
<reference evidence="9" key="1">
    <citation type="journal article" date="2019" name="Int. J. Syst. Evol. Microbiol.">
        <title>The Global Catalogue of Microorganisms (GCM) 10K type strain sequencing project: providing services to taxonomists for standard genome sequencing and annotation.</title>
        <authorList>
            <consortium name="The Broad Institute Genomics Platform"/>
            <consortium name="The Broad Institute Genome Sequencing Center for Infectious Disease"/>
            <person name="Wu L."/>
            <person name="Ma J."/>
        </authorList>
    </citation>
    <scope>NUCLEOTIDE SEQUENCE [LARGE SCALE GENOMIC DNA]</scope>
    <source>
        <strain evidence="9">JCM 3325</strain>
    </source>
</reference>
<dbReference type="InterPro" id="IPR011032">
    <property type="entry name" value="GroES-like_sf"/>
</dbReference>
<dbReference type="EMBL" id="BAAARW010000006">
    <property type="protein sequence ID" value="GAA2411317.1"/>
    <property type="molecule type" value="Genomic_DNA"/>
</dbReference>
<evidence type="ECO:0000259" key="7">
    <source>
        <dbReference type="Pfam" id="PF08240"/>
    </source>
</evidence>
<dbReference type="InterPro" id="IPR013154">
    <property type="entry name" value="ADH-like_N"/>
</dbReference>
<sequence>MRELHSSTLPDTAPAALLPEYGAELELAEVRVPRPEPGALVVEVEVASVCGSDVHTWQGSVSTLPITPPLVLGHEIVGRVAAIGEGAVLDSVGTELRLGDRVVWEHESCGRCRMCSVERQPTLCPNRRVGMFRNALEFPYTAGGFAQYSYIWPRSGRLRVPDAVASTAAAACSCALRTVVNAFEQLGPVDHMSRVVVQGSGPLGLFATAMAARHHPRSLVVVGAPDERLDLARRWGAHTVVSVEAHPDPADRVAAVEEATGGGPDVLLEMSGAPGAFAEGVLMAARNARYAVVGTLAGPAQEVAVPRIAGRGLRITGCLGADIGSYERGLRFLEQAGDEFDWDAMFSGRVHGLAQATDSLRSLREMKEIKPIVDPWT</sequence>
<dbReference type="Gene3D" id="3.90.180.10">
    <property type="entry name" value="Medium-chain alcohol dehydrogenases, catalytic domain"/>
    <property type="match status" value="1"/>
</dbReference>
<dbReference type="RefSeq" id="WP_344588449.1">
    <property type="nucleotide sequence ID" value="NZ_BAAARW010000006.1"/>
</dbReference>
<evidence type="ECO:0000256" key="5">
    <source>
        <dbReference type="RuleBase" id="RU361277"/>
    </source>
</evidence>
<feature type="domain" description="Alcohol dehydrogenase-like C-terminal" evidence="6">
    <location>
        <begin position="202"/>
        <end position="334"/>
    </location>
</feature>
<evidence type="ECO:0000256" key="2">
    <source>
        <dbReference type="ARBA" id="ARBA00022723"/>
    </source>
</evidence>
<keyword evidence="4" id="KW-0560">Oxidoreductase</keyword>